<organism evidence="2">
    <name type="scientific">Schistosoma japonicum</name>
    <name type="common">Blood fluke</name>
    <dbReference type="NCBI Taxonomy" id="6182"/>
    <lineage>
        <taxon>Eukaryota</taxon>
        <taxon>Metazoa</taxon>
        <taxon>Spiralia</taxon>
        <taxon>Lophotrochozoa</taxon>
        <taxon>Platyhelminthes</taxon>
        <taxon>Trematoda</taxon>
        <taxon>Digenea</taxon>
        <taxon>Strigeidida</taxon>
        <taxon>Schistosomatoidea</taxon>
        <taxon>Schistosomatidae</taxon>
        <taxon>Schistosoma</taxon>
    </lineage>
</organism>
<accession>C1L4E4</accession>
<dbReference type="AlphaFoldDB" id="C1L4E4"/>
<reference evidence="2" key="2">
    <citation type="submission" date="2009-03" db="EMBL/GenBank/DDBJ databases">
        <authorList>
            <person name="Gang L."/>
        </authorList>
    </citation>
    <scope>NUCLEOTIDE SEQUENCE</scope>
    <source>
        <strain evidence="2">Anhui</strain>
    </source>
</reference>
<reference evidence="2" key="1">
    <citation type="journal article" date="2009" name="Nature">
        <title>The Schistosoma japonicum genome reveals features of host-parasite interplay.</title>
        <authorList>
            <person name="Liu F."/>
            <person name="Zhou Y."/>
            <person name="Wang Z.Q."/>
            <person name="Lu G."/>
            <person name="Zheng H."/>
            <person name="Brindley P.J."/>
            <person name="McManus D.P."/>
            <person name="Blair D."/>
            <person name="Zhang Q.H."/>
            <person name="Zhong Y."/>
            <person name="Wang S."/>
            <person name="Han Z.G."/>
            <person name="Chen Z."/>
        </authorList>
    </citation>
    <scope>NUCLEOTIDE SEQUENCE</scope>
    <source>
        <strain evidence="2">Anhui</strain>
    </source>
</reference>
<proteinExistence type="evidence at transcript level"/>
<keyword evidence="1" id="KW-0812">Transmembrane</keyword>
<dbReference type="EMBL" id="FN313838">
    <property type="protein sequence ID" value="CAX69572.1"/>
    <property type="molecule type" value="mRNA"/>
</dbReference>
<evidence type="ECO:0000313" key="2">
    <source>
        <dbReference type="EMBL" id="CAX69572.1"/>
    </source>
</evidence>
<keyword evidence="1" id="KW-1133">Transmembrane helix</keyword>
<feature type="transmembrane region" description="Helical" evidence="1">
    <location>
        <begin position="7"/>
        <end position="27"/>
    </location>
</feature>
<name>C1L4E4_SCHJA</name>
<protein>
    <submittedName>
        <fullName evidence="2">Hypotheticial protein</fullName>
    </submittedName>
</protein>
<feature type="transmembrane region" description="Helical" evidence="1">
    <location>
        <begin position="42"/>
        <end position="64"/>
    </location>
</feature>
<evidence type="ECO:0000256" key="1">
    <source>
        <dbReference type="SAM" id="Phobius"/>
    </source>
</evidence>
<keyword evidence="1" id="KW-0472">Membrane</keyword>
<sequence length="75" mass="8516">MKMLTIYLIEAVVLCIINCQLITGFVVQSNGKDEAKPEESQFFAIPFMMTIGSHLWSFLNGCFLDVENLKKLVFP</sequence>